<name>A0ABX8THJ3_9CAUL</name>
<sequence>MTLTTTLILLGAAVAVMVFCGWRGARAPDPFKGPRMIPWRFLMIGAAAAAMLLLIHLATLFGAARAPWV</sequence>
<keyword evidence="1" id="KW-1133">Transmembrane helix</keyword>
<evidence type="ECO:0000313" key="3">
    <source>
        <dbReference type="Proteomes" id="UP000824334"/>
    </source>
</evidence>
<gene>
    <name evidence="2" type="ORF">KWG56_13335</name>
</gene>
<evidence type="ECO:0000313" key="2">
    <source>
        <dbReference type="EMBL" id="QYC09568.1"/>
    </source>
</evidence>
<dbReference type="RefSeq" id="WP_219355133.1">
    <property type="nucleotide sequence ID" value="NZ_CP080034.1"/>
</dbReference>
<keyword evidence="1" id="KW-0812">Transmembrane</keyword>
<keyword evidence="3" id="KW-1185">Reference proteome</keyword>
<organism evidence="2 3">
    <name type="scientific">Brevundimonas nasdae</name>
    <dbReference type="NCBI Taxonomy" id="172043"/>
    <lineage>
        <taxon>Bacteria</taxon>
        <taxon>Pseudomonadati</taxon>
        <taxon>Pseudomonadota</taxon>
        <taxon>Alphaproteobacteria</taxon>
        <taxon>Caulobacterales</taxon>
        <taxon>Caulobacteraceae</taxon>
        <taxon>Brevundimonas</taxon>
    </lineage>
</organism>
<evidence type="ECO:0000256" key="1">
    <source>
        <dbReference type="SAM" id="Phobius"/>
    </source>
</evidence>
<protein>
    <submittedName>
        <fullName evidence="2">Uncharacterized protein</fullName>
    </submittedName>
</protein>
<reference evidence="2 3" key="1">
    <citation type="submission" date="2021-07" db="EMBL/GenBank/DDBJ databases">
        <title>Isolation and characterization of bacteria from a gold mining with a capacity of golden bioaccumulation.</title>
        <authorList>
            <person name="Yang X.J."/>
        </authorList>
    </citation>
    <scope>NUCLEOTIDE SEQUENCE [LARGE SCALE GENOMIC DNA]</scope>
    <source>
        <strain evidence="2 3">Au29</strain>
    </source>
</reference>
<dbReference type="Proteomes" id="UP000824334">
    <property type="component" value="Chromosome"/>
</dbReference>
<accession>A0ABX8THJ3</accession>
<proteinExistence type="predicted"/>
<keyword evidence="1" id="KW-0472">Membrane</keyword>
<dbReference type="GeneID" id="94376263"/>
<feature type="transmembrane region" description="Helical" evidence="1">
    <location>
        <begin position="37"/>
        <end position="64"/>
    </location>
</feature>
<dbReference type="EMBL" id="CP080034">
    <property type="protein sequence ID" value="QYC09568.1"/>
    <property type="molecule type" value="Genomic_DNA"/>
</dbReference>
<feature type="transmembrane region" description="Helical" evidence="1">
    <location>
        <begin position="6"/>
        <end position="25"/>
    </location>
</feature>